<evidence type="ECO:0000259" key="2">
    <source>
        <dbReference type="Pfam" id="PF02698"/>
    </source>
</evidence>
<organism evidence="3 4">
    <name type="scientific">Rhodococcus gannanensis</name>
    <dbReference type="NCBI Taxonomy" id="1960308"/>
    <lineage>
        <taxon>Bacteria</taxon>
        <taxon>Bacillati</taxon>
        <taxon>Actinomycetota</taxon>
        <taxon>Actinomycetes</taxon>
        <taxon>Mycobacteriales</taxon>
        <taxon>Nocardiaceae</taxon>
        <taxon>Rhodococcus</taxon>
    </lineage>
</organism>
<feature type="signal peptide" evidence="1">
    <location>
        <begin position="1"/>
        <end position="24"/>
    </location>
</feature>
<dbReference type="Proteomes" id="UP001597286">
    <property type="component" value="Unassembled WGS sequence"/>
</dbReference>
<accession>A0ABW4P2D4</accession>
<dbReference type="Pfam" id="PF02698">
    <property type="entry name" value="DUF218"/>
    <property type="match status" value="1"/>
</dbReference>
<dbReference type="InterPro" id="IPR003848">
    <property type="entry name" value="DUF218"/>
</dbReference>
<keyword evidence="1" id="KW-0732">Signal</keyword>
<reference evidence="4" key="1">
    <citation type="journal article" date="2019" name="Int. J. Syst. Evol. Microbiol.">
        <title>The Global Catalogue of Microorganisms (GCM) 10K type strain sequencing project: providing services to taxonomists for standard genome sequencing and annotation.</title>
        <authorList>
            <consortium name="The Broad Institute Genomics Platform"/>
            <consortium name="The Broad Institute Genome Sequencing Center for Infectious Disease"/>
            <person name="Wu L."/>
            <person name="Ma J."/>
        </authorList>
    </citation>
    <scope>NUCLEOTIDE SEQUENCE [LARGE SCALE GENOMIC DNA]</scope>
    <source>
        <strain evidence="4">DT72</strain>
    </source>
</reference>
<evidence type="ECO:0000256" key="1">
    <source>
        <dbReference type="SAM" id="SignalP"/>
    </source>
</evidence>
<name>A0ABW4P2D4_9NOCA</name>
<dbReference type="InterPro" id="IPR051599">
    <property type="entry name" value="Cell_Envelope_Assoc"/>
</dbReference>
<evidence type="ECO:0000313" key="3">
    <source>
        <dbReference type="EMBL" id="MFD1812099.1"/>
    </source>
</evidence>
<protein>
    <submittedName>
        <fullName evidence="3">Vancomycin high temperature exclusion protein</fullName>
    </submittedName>
</protein>
<dbReference type="RefSeq" id="WP_378484619.1">
    <property type="nucleotide sequence ID" value="NZ_JBHUFB010000009.1"/>
</dbReference>
<comment type="caution">
    <text evidence="3">The sequence shown here is derived from an EMBL/GenBank/DDBJ whole genome shotgun (WGS) entry which is preliminary data.</text>
</comment>
<feature type="chain" id="PRO_5046047472" evidence="1">
    <location>
        <begin position="25"/>
        <end position="224"/>
    </location>
</feature>
<dbReference type="PANTHER" id="PTHR30336">
    <property type="entry name" value="INNER MEMBRANE PROTEIN, PROBABLE PERMEASE"/>
    <property type="match status" value="1"/>
</dbReference>
<gene>
    <name evidence="3" type="ORF">ACFSJG_07735</name>
</gene>
<keyword evidence="4" id="KW-1185">Reference proteome</keyword>
<proteinExistence type="predicted"/>
<sequence>MPVRRRVRLLLVAGGAVVAAGVFAAVGSMAVVAGAAAGRVHEVDDAPDAPVVIVLGAKVRGGAPMPMLAGRLDVGAELVRTGKARAVLVSGDANGTSGDEIAAMTDYLVDKGVDRDLIVGDGYGLDTYDTCVRAAQTYGVTRALIVSQEPHVSRAVALCEHAGIDAHGVRGYCHDCRSITVARNTAREWLARPKAVLDMFSNRPPKVETAPTDALERALAGTGE</sequence>
<feature type="domain" description="DUF218" evidence="2">
    <location>
        <begin position="51"/>
        <end position="190"/>
    </location>
</feature>
<dbReference type="CDD" id="cd06259">
    <property type="entry name" value="YdcF-like"/>
    <property type="match status" value="1"/>
</dbReference>
<evidence type="ECO:0000313" key="4">
    <source>
        <dbReference type="Proteomes" id="UP001597286"/>
    </source>
</evidence>
<dbReference type="PANTHER" id="PTHR30336:SF6">
    <property type="entry name" value="INTEGRAL MEMBRANE PROTEIN"/>
    <property type="match status" value="1"/>
</dbReference>
<dbReference type="EMBL" id="JBHUFB010000009">
    <property type="protein sequence ID" value="MFD1812099.1"/>
    <property type="molecule type" value="Genomic_DNA"/>
</dbReference>